<gene>
    <name evidence="2" type="ORF">GCM10008174_15710</name>
</gene>
<protein>
    <recommendedName>
        <fullName evidence="4">Rho termination factor</fullName>
    </recommendedName>
</protein>
<evidence type="ECO:0000313" key="3">
    <source>
        <dbReference type="Proteomes" id="UP001143309"/>
    </source>
</evidence>
<reference evidence="2" key="2">
    <citation type="submission" date="2023-01" db="EMBL/GenBank/DDBJ databases">
        <authorList>
            <person name="Sun Q."/>
            <person name="Evtushenko L."/>
        </authorList>
    </citation>
    <scope>NUCLEOTIDE SEQUENCE</scope>
    <source>
        <strain evidence="2">VKM B-2748</strain>
    </source>
</reference>
<dbReference type="Proteomes" id="UP001143309">
    <property type="component" value="Unassembled WGS sequence"/>
</dbReference>
<dbReference type="InterPro" id="IPR055642">
    <property type="entry name" value="DUF7218"/>
</dbReference>
<reference evidence="2" key="1">
    <citation type="journal article" date="2014" name="Int. J. Syst. Evol. Microbiol.">
        <title>Complete genome sequence of Corynebacterium casei LMG S-19264T (=DSM 44701T), isolated from a smear-ripened cheese.</title>
        <authorList>
            <consortium name="US DOE Joint Genome Institute (JGI-PGF)"/>
            <person name="Walter F."/>
            <person name="Albersmeier A."/>
            <person name="Kalinowski J."/>
            <person name="Ruckert C."/>
        </authorList>
    </citation>
    <scope>NUCLEOTIDE SEQUENCE</scope>
    <source>
        <strain evidence="2">VKM B-2748</strain>
    </source>
</reference>
<feature type="compositionally biased region" description="Low complexity" evidence="1">
    <location>
        <begin position="1"/>
        <end position="15"/>
    </location>
</feature>
<evidence type="ECO:0000313" key="2">
    <source>
        <dbReference type="EMBL" id="GLK79830.1"/>
    </source>
</evidence>
<dbReference type="Pfam" id="PF23855">
    <property type="entry name" value="DUF7218"/>
    <property type="match status" value="1"/>
</dbReference>
<keyword evidence="3" id="KW-1185">Reference proteome</keyword>
<sequence length="101" mass="10897">MAAKRATSSKKATSKNPSIKNPEVYEALREQGASAEKAARISNAQAKYGDRGANAPSSKGGKSPPYEDWRRDDLYAKAREIGLKGVSRATKGDLIHALRSH</sequence>
<feature type="region of interest" description="Disordered" evidence="1">
    <location>
        <begin position="1"/>
        <end position="69"/>
    </location>
</feature>
<organism evidence="2 3">
    <name type="scientific">Methylopila turkensis</name>
    <dbReference type="NCBI Taxonomy" id="1437816"/>
    <lineage>
        <taxon>Bacteria</taxon>
        <taxon>Pseudomonadati</taxon>
        <taxon>Pseudomonadota</taxon>
        <taxon>Alphaproteobacteria</taxon>
        <taxon>Hyphomicrobiales</taxon>
        <taxon>Methylopilaceae</taxon>
        <taxon>Methylopila</taxon>
    </lineage>
</organism>
<comment type="caution">
    <text evidence="2">The sequence shown here is derived from an EMBL/GenBank/DDBJ whole genome shotgun (WGS) entry which is preliminary data.</text>
</comment>
<dbReference type="RefSeq" id="WP_271200321.1">
    <property type="nucleotide sequence ID" value="NZ_BSFL01000002.1"/>
</dbReference>
<dbReference type="EMBL" id="BSFL01000002">
    <property type="protein sequence ID" value="GLK79830.1"/>
    <property type="molecule type" value="Genomic_DNA"/>
</dbReference>
<evidence type="ECO:0008006" key="4">
    <source>
        <dbReference type="Google" id="ProtNLM"/>
    </source>
</evidence>
<name>A0A9W6JLH2_9HYPH</name>
<accession>A0A9W6JLH2</accession>
<dbReference type="AlphaFoldDB" id="A0A9W6JLH2"/>
<proteinExistence type="predicted"/>
<evidence type="ECO:0000256" key="1">
    <source>
        <dbReference type="SAM" id="MobiDB-lite"/>
    </source>
</evidence>